<evidence type="ECO:0000256" key="1">
    <source>
        <dbReference type="ARBA" id="ARBA00012340"/>
    </source>
</evidence>
<name>A0A512H5G4_9PROT</name>
<dbReference type="GO" id="GO:0061579">
    <property type="term" value="F:N-acyl homoserine lactone synthase activity"/>
    <property type="evidence" value="ECO:0007669"/>
    <property type="project" value="UniProtKB-UniRule"/>
</dbReference>
<evidence type="ECO:0000256" key="7">
    <source>
        <dbReference type="PROSITE-ProRule" id="PRU00533"/>
    </source>
</evidence>
<dbReference type="PRINTS" id="PR01549">
    <property type="entry name" value="AUTOINDCRSYN"/>
</dbReference>
<dbReference type="RefSeq" id="WP_147162762.1">
    <property type="nucleotide sequence ID" value="NZ_BJZO01000014.1"/>
</dbReference>
<comment type="caution">
    <text evidence="9">The sequence shown here is derived from an EMBL/GenBank/DDBJ whole genome shotgun (WGS) entry which is preliminary data.</text>
</comment>
<dbReference type="OrthoDB" id="6169313at2"/>
<keyword evidence="3 8" id="KW-0808">Transferase</keyword>
<dbReference type="InterPro" id="IPR001690">
    <property type="entry name" value="Autoind_synthase"/>
</dbReference>
<evidence type="ECO:0000256" key="4">
    <source>
        <dbReference type="ARBA" id="ARBA00022691"/>
    </source>
</evidence>
<dbReference type="SUPFAM" id="SSF55729">
    <property type="entry name" value="Acyl-CoA N-acyltransferases (Nat)"/>
    <property type="match status" value="1"/>
</dbReference>
<sequence>MFTIVDHSNAIANAWLLHSFSELRYEIFINRLKWPLACPPGREVDQFDDQDAVYLISTNQRGQAVAGARLLSTARRSLLGEAFPFLVDGPVPSDTRIVDVTRFAVDHRPERVEGCGNLCGQLLCALQEYGLEEGLANYVSVSDVRMEPILRRGGFRFRRMGGMVEMDGTGVVALLVEISPERLAAARAKAHVQTAMLARTDLRRAA</sequence>
<dbReference type="PROSITE" id="PS51187">
    <property type="entry name" value="AUTOINDUCER_SYNTH_2"/>
    <property type="match status" value="1"/>
</dbReference>
<keyword evidence="2 7" id="KW-0673">Quorum sensing</keyword>
<dbReference type="EC" id="2.3.1.184" evidence="1 8"/>
<comment type="similarity">
    <text evidence="7 8">Belongs to the autoinducer synthase family.</text>
</comment>
<proteinExistence type="inferred from homology"/>
<dbReference type="InterPro" id="IPR016181">
    <property type="entry name" value="Acyl_CoA_acyltransferase"/>
</dbReference>
<dbReference type="AlphaFoldDB" id="A0A512H5G4"/>
<dbReference type="Pfam" id="PF00765">
    <property type="entry name" value="Autoind_synth"/>
    <property type="match status" value="1"/>
</dbReference>
<dbReference type="Gene3D" id="3.40.630.30">
    <property type="match status" value="1"/>
</dbReference>
<dbReference type="PANTHER" id="PTHR39322:SF1">
    <property type="entry name" value="ISOVALERYL-HOMOSERINE LACTONE SYNTHASE"/>
    <property type="match status" value="1"/>
</dbReference>
<evidence type="ECO:0000256" key="6">
    <source>
        <dbReference type="ARBA" id="ARBA00048576"/>
    </source>
</evidence>
<dbReference type="Proteomes" id="UP000321567">
    <property type="component" value="Unassembled WGS sequence"/>
</dbReference>
<dbReference type="GO" id="GO:0009372">
    <property type="term" value="P:quorum sensing"/>
    <property type="evidence" value="ECO:0007669"/>
    <property type="project" value="UniProtKB-UniRule"/>
</dbReference>
<dbReference type="GO" id="GO:0007165">
    <property type="term" value="P:signal transduction"/>
    <property type="evidence" value="ECO:0007669"/>
    <property type="project" value="TreeGrafter"/>
</dbReference>
<dbReference type="InterPro" id="IPR018311">
    <property type="entry name" value="Autoind_synth_CS"/>
</dbReference>
<organism evidence="9 10">
    <name type="scientific">Pararhodospirillum oryzae</name>
    <dbReference type="NCBI Taxonomy" id="478448"/>
    <lineage>
        <taxon>Bacteria</taxon>
        <taxon>Pseudomonadati</taxon>
        <taxon>Pseudomonadota</taxon>
        <taxon>Alphaproteobacteria</taxon>
        <taxon>Rhodospirillales</taxon>
        <taxon>Rhodospirillaceae</taxon>
        <taxon>Pararhodospirillum</taxon>
    </lineage>
</organism>
<evidence type="ECO:0000256" key="2">
    <source>
        <dbReference type="ARBA" id="ARBA00022654"/>
    </source>
</evidence>
<evidence type="ECO:0000256" key="5">
    <source>
        <dbReference type="ARBA" id="ARBA00022929"/>
    </source>
</evidence>
<protein>
    <recommendedName>
        <fullName evidence="1 8">Acyl-homoserine-lactone synthase</fullName>
        <ecNumber evidence="1 8">2.3.1.184</ecNumber>
    </recommendedName>
    <alternativeName>
        <fullName evidence="8">Autoinducer synthesis protein</fullName>
    </alternativeName>
</protein>
<reference evidence="9 10" key="1">
    <citation type="submission" date="2019-07" db="EMBL/GenBank/DDBJ databases">
        <title>Whole genome shotgun sequence of Rhodospirillum oryzae NBRC 107573.</title>
        <authorList>
            <person name="Hosoyama A."/>
            <person name="Uohara A."/>
            <person name="Ohji S."/>
            <person name="Ichikawa N."/>
        </authorList>
    </citation>
    <scope>NUCLEOTIDE SEQUENCE [LARGE SCALE GENOMIC DNA]</scope>
    <source>
        <strain evidence="9 10">NBRC 107573</strain>
    </source>
</reference>
<accession>A0A512H5G4</accession>
<evidence type="ECO:0000313" key="9">
    <source>
        <dbReference type="EMBL" id="GEO80715.1"/>
    </source>
</evidence>
<dbReference type="EMBL" id="BJZO01000014">
    <property type="protein sequence ID" value="GEO80715.1"/>
    <property type="molecule type" value="Genomic_DNA"/>
</dbReference>
<evidence type="ECO:0000256" key="8">
    <source>
        <dbReference type="RuleBase" id="RU361135"/>
    </source>
</evidence>
<evidence type="ECO:0000313" key="10">
    <source>
        <dbReference type="Proteomes" id="UP000321567"/>
    </source>
</evidence>
<keyword evidence="4 8" id="KW-0949">S-adenosyl-L-methionine</keyword>
<gene>
    <name evidence="9" type="ORF">ROR02_08460</name>
</gene>
<keyword evidence="5 7" id="KW-0071">Autoinducer synthesis</keyword>
<comment type="catalytic activity">
    <reaction evidence="6 8">
        <text>a fatty acyl-[ACP] + S-adenosyl-L-methionine = an N-acyl-L-homoserine lactone + S-methyl-5'-thioadenosine + holo-[ACP] + H(+)</text>
        <dbReference type="Rhea" id="RHEA:10096"/>
        <dbReference type="Rhea" id="RHEA-COMP:9685"/>
        <dbReference type="Rhea" id="RHEA-COMP:14125"/>
        <dbReference type="ChEBI" id="CHEBI:15378"/>
        <dbReference type="ChEBI" id="CHEBI:17509"/>
        <dbReference type="ChEBI" id="CHEBI:55474"/>
        <dbReference type="ChEBI" id="CHEBI:59789"/>
        <dbReference type="ChEBI" id="CHEBI:64479"/>
        <dbReference type="ChEBI" id="CHEBI:138651"/>
        <dbReference type="EC" id="2.3.1.184"/>
    </reaction>
</comment>
<dbReference type="PROSITE" id="PS00949">
    <property type="entry name" value="AUTOINDUCER_SYNTH_1"/>
    <property type="match status" value="1"/>
</dbReference>
<keyword evidence="10" id="KW-1185">Reference proteome</keyword>
<dbReference type="PANTHER" id="PTHR39322">
    <property type="entry name" value="ACYL-HOMOSERINE-LACTONE SYNTHASE"/>
    <property type="match status" value="1"/>
</dbReference>
<evidence type="ECO:0000256" key="3">
    <source>
        <dbReference type="ARBA" id="ARBA00022679"/>
    </source>
</evidence>